<evidence type="ECO:0000259" key="7">
    <source>
        <dbReference type="PROSITE" id="PS50157"/>
    </source>
</evidence>
<gene>
    <name evidence="8" type="ORF">BCR42DRAFT_427078</name>
</gene>
<dbReference type="OrthoDB" id="3269380at2759"/>
<evidence type="ECO:0000313" key="9">
    <source>
        <dbReference type="Proteomes" id="UP000193560"/>
    </source>
</evidence>
<dbReference type="Proteomes" id="UP000193560">
    <property type="component" value="Unassembled WGS sequence"/>
</dbReference>
<protein>
    <recommendedName>
        <fullName evidence="7">C2H2-type domain-containing protein</fullName>
    </recommendedName>
</protein>
<evidence type="ECO:0000313" key="8">
    <source>
        <dbReference type="EMBL" id="ORZ06718.1"/>
    </source>
</evidence>
<feature type="region of interest" description="Disordered" evidence="6">
    <location>
        <begin position="85"/>
        <end position="105"/>
    </location>
</feature>
<evidence type="ECO:0000256" key="4">
    <source>
        <dbReference type="ARBA" id="ARBA00022833"/>
    </source>
</evidence>
<proteinExistence type="predicted"/>
<dbReference type="InterPro" id="IPR013087">
    <property type="entry name" value="Znf_C2H2_type"/>
</dbReference>
<keyword evidence="1" id="KW-0479">Metal-binding</keyword>
<dbReference type="PROSITE" id="PS50157">
    <property type="entry name" value="ZINC_FINGER_C2H2_2"/>
    <property type="match status" value="1"/>
</dbReference>
<keyword evidence="3 5" id="KW-0863">Zinc-finger</keyword>
<feature type="compositionally biased region" description="Low complexity" evidence="6">
    <location>
        <begin position="267"/>
        <end position="281"/>
    </location>
</feature>
<dbReference type="EMBL" id="MCGE01000038">
    <property type="protein sequence ID" value="ORZ06718.1"/>
    <property type="molecule type" value="Genomic_DNA"/>
</dbReference>
<comment type="caution">
    <text evidence="8">The sequence shown here is derived from an EMBL/GenBank/DDBJ whole genome shotgun (WGS) entry which is preliminary data.</text>
</comment>
<sequence length="299" mass="34394">MIILDDTVWSTCSDFGAQLSKPNGEEKDLLDNILHRQKLEHIFCNDFICCGQYWTDLHNLLQHCEECHTTTQNDSIALDNEEDGYFMDDDKELPTSQDEDEEDEEEILTPLSPIVSAVDPLFLPQHITNNDLTALENSKQSASMMRPYETQEEYGYEKIKEWMHQAQLMPGIEEEDEEQDDTHRPYRCLVFGCDKAYKNANGLKYHKAHGHCHDKMNENLEEMAQKPYMCSLLVRGKGRFSCGKRYKNLNGLKYHIQHGHFKHRRLSSSSSSSSSSASSSSPPQLYNNIPLPPRLSSNQ</sequence>
<dbReference type="PANTHER" id="PTHR23057">
    <property type="entry name" value="JUXTAPOSED WITH ANOTHER ZINC FINGER PROTEIN 1"/>
    <property type="match status" value="1"/>
</dbReference>
<keyword evidence="4" id="KW-0862">Zinc</keyword>
<evidence type="ECO:0000256" key="6">
    <source>
        <dbReference type="SAM" id="MobiDB-lite"/>
    </source>
</evidence>
<name>A0A1X2I0I3_9FUNG</name>
<dbReference type="Gene3D" id="3.30.160.60">
    <property type="entry name" value="Classic Zinc Finger"/>
    <property type="match status" value="1"/>
</dbReference>
<feature type="domain" description="C2H2-type" evidence="7">
    <location>
        <begin position="186"/>
        <end position="216"/>
    </location>
</feature>
<dbReference type="PROSITE" id="PS00028">
    <property type="entry name" value="ZINC_FINGER_C2H2_1"/>
    <property type="match status" value="1"/>
</dbReference>
<dbReference type="STRING" id="90262.A0A1X2I0I3"/>
<dbReference type="InterPro" id="IPR051580">
    <property type="entry name" value="ZnF-Chromatin_assoc"/>
</dbReference>
<evidence type="ECO:0000256" key="2">
    <source>
        <dbReference type="ARBA" id="ARBA00022737"/>
    </source>
</evidence>
<evidence type="ECO:0000256" key="3">
    <source>
        <dbReference type="ARBA" id="ARBA00022771"/>
    </source>
</evidence>
<dbReference type="PANTHER" id="PTHR23057:SF0">
    <property type="entry name" value="JUXTAPOSED WITH ANOTHER ZINC FINGER PROTEIN 1"/>
    <property type="match status" value="1"/>
</dbReference>
<evidence type="ECO:0000256" key="5">
    <source>
        <dbReference type="PROSITE-ProRule" id="PRU00042"/>
    </source>
</evidence>
<dbReference type="GO" id="GO:0008270">
    <property type="term" value="F:zinc ion binding"/>
    <property type="evidence" value="ECO:0007669"/>
    <property type="project" value="UniProtKB-KW"/>
</dbReference>
<organism evidence="8 9">
    <name type="scientific">Absidia repens</name>
    <dbReference type="NCBI Taxonomy" id="90262"/>
    <lineage>
        <taxon>Eukaryota</taxon>
        <taxon>Fungi</taxon>
        <taxon>Fungi incertae sedis</taxon>
        <taxon>Mucoromycota</taxon>
        <taxon>Mucoromycotina</taxon>
        <taxon>Mucoromycetes</taxon>
        <taxon>Mucorales</taxon>
        <taxon>Cunninghamellaceae</taxon>
        <taxon>Absidia</taxon>
    </lineage>
</organism>
<keyword evidence="9" id="KW-1185">Reference proteome</keyword>
<dbReference type="GO" id="GO:0005634">
    <property type="term" value="C:nucleus"/>
    <property type="evidence" value="ECO:0007669"/>
    <property type="project" value="TreeGrafter"/>
</dbReference>
<keyword evidence="2" id="KW-0677">Repeat</keyword>
<dbReference type="AlphaFoldDB" id="A0A1X2I0I3"/>
<feature type="region of interest" description="Disordered" evidence="6">
    <location>
        <begin position="263"/>
        <end position="299"/>
    </location>
</feature>
<evidence type="ECO:0000256" key="1">
    <source>
        <dbReference type="ARBA" id="ARBA00022723"/>
    </source>
</evidence>
<accession>A0A1X2I0I3</accession>
<reference evidence="8 9" key="1">
    <citation type="submission" date="2016-07" db="EMBL/GenBank/DDBJ databases">
        <title>Pervasive Adenine N6-methylation of Active Genes in Fungi.</title>
        <authorList>
            <consortium name="DOE Joint Genome Institute"/>
            <person name="Mondo S.J."/>
            <person name="Dannebaum R.O."/>
            <person name="Kuo R.C."/>
            <person name="Labutti K."/>
            <person name="Haridas S."/>
            <person name="Kuo A."/>
            <person name="Salamov A."/>
            <person name="Ahrendt S.R."/>
            <person name="Lipzen A."/>
            <person name="Sullivan W."/>
            <person name="Andreopoulos W.B."/>
            <person name="Clum A."/>
            <person name="Lindquist E."/>
            <person name="Daum C."/>
            <person name="Ramamoorthy G.K."/>
            <person name="Gryganskyi A."/>
            <person name="Culley D."/>
            <person name="Magnuson J.K."/>
            <person name="James T.Y."/>
            <person name="O'Malley M.A."/>
            <person name="Stajich J.E."/>
            <person name="Spatafora J.W."/>
            <person name="Visel A."/>
            <person name="Grigoriev I.V."/>
        </authorList>
    </citation>
    <scope>NUCLEOTIDE SEQUENCE [LARGE SCALE GENOMIC DNA]</scope>
    <source>
        <strain evidence="8 9">NRRL 1336</strain>
    </source>
</reference>